<evidence type="ECO:0000313" key="5">
    <source>
        <dbReference type="EMBL" id="WZP17171.1"/>
    </source>
</evidence>
<dbReference type="InterPro" id="IPR051795">
    <property type="entry name" value="Glycosyl_Hydrlase_43"/>
</dbReference>
<dbReference type="InterPro" id="IPR006710">
    <property type="entry name" value="Glyco_hydro_43"/>
</dbReference>
<dbReference type="PANTHER" id="PTHR42812:SF14">
    <property type="entry name" value="SECRETED PROTEIN"/>
    <property type="match status" value="1"/>
</dbReference>
<reference evidence="5 6" key="1">
    <citation type="submission" date="2024-04" db="EMBL/GenBank/DDBJ databases">
        <title>Arthrobacter sp. from Plains bison fecal sample.</title>
        <authorList>
            <person name="Ruzzini A."/>
        </authorList>
    </citation>
    <scope>NUCLEOTIDE SEQUENCE [LARGE SCALE GENOMIC DNA]</scope>
    <source>
        <strain evidence="5 6">EINP1</strain>
    </source>
</reference>
<dbReference type="EMBL" id="CP151657">
    <property type="protein sequence ID" value="WZP17171.1"/>
    <property type="molecule type" value="Genomic_DNA"/>
</dbReference>
<proteinExistence type="inferred from homology"/>
<keyword evidence="2 4" id="KW-0378">Hydrolase</keyword>
<dbReference type="CDD" id="cd08981">
    <property type="entry name" value="GH43_Bt1873-like"/>
    <property type="match status" value="1"/>
</dbReference>
<evidence type="ECO:0000256" key="3">
    <source>
        <dbReference type="ARBA" id="ARBA00023295"/>
    </source>
</evidence>
<dbReference type="GO" id="GO:0016787">
    <property type="term" value="F:hydrolase activity"/>
    <property type="evidence" value="ECO:0007669"/>
    <property type="project" value="UniProtKB-KW"/>
</dbReference>
<dbReference type="PANTHER" id="PTHR42812">
    <property type="entry name" value="BETA-XYLOSIDASE"/>
    <property type="match status" value="1"/>
</dbReference>
<evidence type="ECO:0000256" key="4">
    <source>
        <dbReference type="RuleBase" id="RU361187"/>
    </source>
</evidence>
<dbReference type="Gene3D" id="2.115.10.20">
    <property type="entry name" value="Glycosyl hydrolase domain, family 43"/>
    <property type="match status" value="1"/>
</dbReference>
<evidence type="ECO:0000256" key="1">
    <source>
        <dbReference type="ARBA" id="ARBA00009865"/>
    </source>
</evidence>
<accession>A0ABZ2ZYF2</accession>
<evidence type="ECO:0000256" key="2">
    <source>
        <dbReference type="ARBA" id="ARBA00022801"/>
    </source>
</evidence>
<keyword evidence="3 4" id="KW-0326">Glycosidase</keyword>
<gene>
    <name evidence="5" type="ORF">AAE021_06350</name>
</gene>
<organism evidence="5 6">
    <name type="scientific">Arthrobacter citreus</name>
    <dbReference type="NCBI Taxonomy" id="1670"/>
    <lineage>
        <taxon>Bacteria</taxon>
        <taxon>Bacillati</taxon>
        <taxon>Actinomycetota</taxon>
        <taxon>Actinomycetes</taxon>
        <taxon>Micrococcales</taxon>
        <taxon>Micrococcaceae</taxon>
        <taxon>Arthrobacter</taxon>
    </lineage>
</organism>
<dbReference type="Pfam" id="PF04616">
    <property type="entry name" value="Glyco_hydro_43"/>
    <property type="match status" value="1"/>
</dbReference>
<sequence>MAIGSTSMLTDIQIRDPFVLPVAAEGAYYLFGSTDADIWSGPGTGFDCYRSVDLNQWEGPLPAFRPDDSFLGYTEFWAPEVHAHLGRYYMFATFKAPGAMRGTYVLAAERPEGPYIRWSPGAVTPANWQCLDGTFHVDDDGAPWMIYCHEWVQVHDGAVYAQRLSPDLRSVTGPPVFLFSSSEASWSTPLKRREPLKFPAYVTDGPFLRRTAAGELLMVWSAMGSSGYAMGVARSESGRVEGPWTQDPDPVWPEDGGHGMIFDTFDGTPVLTLHHPNRTPDERAVLQPLPAGQFT</sequence>
<comment type="similarity">
    <text evidence="1 4">Belongs to the glycosyl hydrolase 43 family.</text>
</comment>
<dbReference type="InterPro" id="IPR023296">
    <property type="entry name" value="Glyco_hydro_beta-prop_sf"/>
</dbReference>
<dbReference type="SUPFAM" id="SSF75005">
    <property type="entry name" value="Arabinanase/levansucrase/invertase"/>
    <property type="match status" value="1"/>
</dbReference>
<protein>
    <submittedName>
        <fullName evidence="5">Glycoside hydrolase family 43 protein</fullName>
    </submittedName>
</protein>
<name>A0ABZ2ZYF2_9MICC</name>
<evidence type="ECO:0000313" key="6">
    <source>
        <dbReference type="Proteomes" id="UP001448858"/>
    </source>
</evidence>
<dbReference type="Proteomes" id="UP001448858">
    <property type="component" value="Chromosome"/>
</dbReference>
<dbReference type="RefSeq" id="WP_342024766.1">
    <property type="nucleotide sequence ID" value="NZ_CP151657.1"/>
</dbReference>
<keyword evidence="6" id="KW-1185">Reference proteome</keyword>